<sequence length="766" mass="84005">MIKSVPVDGVRVSEPLSLQSSADRVEISSPVGLDLHPTSVKAVTIAVPGDLHSKLVLASDKDATAPNTITVKAILVAEPVLDEIEKSSAPASDSWSNLFKSSSKKLEKKGEGFTLPSGEACVLIPNSVIEKNRKSWDRQFYLDPPSQGQIARVLVSSPWMPPVCDHCKEVGHNLKSCKAAPVLCTMCNSRTHAAENCHKPKLPGKSNQQSRRVRAKQRPQTPHVVDTVVTSELIPVSQLKSGGTSITSRTKVHSGRPSRLTAAQKEKQKLTDPGLNSEANALSSGVEDDSSDIASDESQQGSMESSDHKDSSYIQNKAWMVLGDFNQVLHPGEHSMAPSQNVNRNTRVLRDCLRHAELEDMTFRGNTFAWWNKCKVRPVAKKLDRILVNDAWLTLFPASFAHFGESNFSDHASCEVSLALPSLRMKRPFKFFNFLMQNKDFLPLIGQHWCSEVQQQALIKPFSKEDIREAFFSLPRNKTSGPDGYYAEFFTGSWDFIGTDVTEAIEEFFSSEALDDFASWSGLHMNRDKTQLYHAGLNQSEASAITSYGFTLGSLPIRFLWSGTIDPGKSAKVAWPKLRPLAERFIRAFVGNGENTSFWFDHWTPLGLLVRALGVTGPRSLGVPLNASVASVCSPVGWNLPSPRTDAQLQLHTHLTTLTLPSLSSEADSMAWVIDDVVLCGYSASKTWEALAFASTALVLVGAPLLDPVIFLNCSNPPKKPSSSGDNLPPLETAEQCATQPPQHSTSVNLQAHRQRHPYLHLGAKA</sequence>
<proteinExistence type="predicted"/>
<feature type="compositionally biased region" description="Polar residues" evidence="1">
    <location>
        <begin position="239"/>
        <end position="249"/>
    </location>
</feature>
<accession>A0A087GP79</accession>
<dbReference type="InterPro" id="IPR036875">
    <property type="entry name" value="Znf_CCHC_sf"/>
</dbReference>
<dbReference type="GO" id="GO:0008270">
    <property type="term" value="F:zinc ion binding"/>
    <property type="evidence" value="ECO:0007669"/>
    <property type="project" value="InterPro"/>
</dbReference>
<gene>
    <name evidence="3" type="ordered locus">AALP_Aa6g145500</name>
</gene>
<evidence type="ECO:0000256" key="1">
    <source>
        <dbReference type="SAM" id="MobiDB-lite"/>
    </source>
</evidence>
<keyword evidence="4" id="KW-1185">Reference proteome</keyword>
<dbReference type="OrthoDB" id="1113098at2759"/>
<dbReference type="SUPFAM" id="SSF57756">
    <property type="entry name" value="Retrovirus zinc finger-like domains"/>
    <property type="match status" value="1"/>
</dbReference>
<evidence type="ECO:0000259" key="2">
    <source>
        <dbReference type="Pfam" id="PF03372"/>
    </source>
</evidence>
<feature type="region of interest" description="Disordered" evidence="1">
    <location>
        <begin position="721"/>
        <end position="751"/>
    </location>
</feature>
<organism evidence="3 4">
    <name type="scientific">Arabis alpina</name>
    <name type="common">Alpine rock-cress</name>
    <dbReference type="NCBI Taxonomy" id="50452"/>
    <lineage>
        <taxon>Eukaryota</taxon>
        <taxon>Viridiplantae</taxon>
        <taxon>Streptophyta</taxon>
        <taxon>Embryophyta</taxon>
        <taxon>Tracheophyta</taxon>
        <taxon>Spermatophyta</taxon>
        <taxon>Magnoliopsida</taxon>
        <taxon>eudicotyledons</taxon>
        <taxon>Gunneridae</taxon>
        <taxon>Pentapetalae</taxon>
        <taxon>rosids</taxon>
        <taxon>malvids</taxon>
        <taxon>Brassicales</taxon>
        <taxon>Brassicaceae</taxon>
        <taxon>Arabideae</taxon>
        <taxon>Arabis</taxon>
    </lineage>
</organism>
<feature type="region of interest" description="Disordered" evidence="1">
    <location>
        <begin position="239"/>
        <end position="310"/>
    </location>
</feature>
<dbReference type="InterPro" id="IPR005135">
    <property type="entry name" value="Endo/exonuclease/phosphatase"/>
</dbReference>
<dbReference type="EMBL" id="CM002874">
    <property type="protein sequence ID" value="KFK31681.1"/>
    <property type="molecule type" value="Genomic_DNA"/>
</dbReference>
<feature type="compositionally biased region" description="Polar residues" evidence="1">
    <location>
        <begin position="736"/>
        <end position="751"/>
    </location>
</feature>
<feature type="region of interest" description="Disordered" evidence="1">
    <location>
        <begin position="195"/>
        <end position="226"/>
    </location>
</feature>
<feature type="compositionally biased region" description="Acidic residues" evidence="1">
    <location>
        <begin position="286"/>
        <end position="295"/>
    </location>
</feature>
<dbReference type="GO" id="GO:0003824">
    <property type="term" value="F:catalytic activity"/>
    <property type="evidence" value="ECO:0007669"/>
    <property type="project" value="InterPro"/>
</dbReference>
<dbReference type="eggNOG" id="KOG1075">
    <property type="taxonomic scope" value="Eukaryota"/>
</dbReference>
<dbReference type="Gene3D" id="3.60.10.10">
    <property type="entry name" value="Endonuclease/exonuclease/phosphatase"/>
    <property type="match status" value="1"/>
</dbReference>
<protein>
    <recommendedName>
        <fullName evidence="2">Endonuclease/exonuclease/phosphatase domain-containing protein</fullName>
    </recommendedName>
</protein>
<dbReference type="Pfam" id="PF03372">
    <property type="entry name" value="Exo_endo_phos"/>
    <property type="match status" value="1"/>
</dbReference>
<evidence type="ECO:0000313" key="3">
    <source>
        <dbReference type="EMBL" id="KFK31681.1"/>
    </source>
</evidence>
<evidence type="ECO:0000313" key="4">
    <source>
        <dbReference type="Proteomes" id="UP000029120"/>
    </source>
</evidence>
<reference evidence="4" key="1">
    <citation type="journal article" date="2015" name="Nat. Plants">
        <title>Genome expansion of Arabis alpina linked with retrotransposition and reduced symmetric DNA methylation.</title>
        <authorList>
            <person name="Willing E.M."/>
            <person name="Rawat V."/>
            <person name="Mandakova T."/>
            <person name="Maumus F."/>
            <person name="James G.V."/>
            <person name="Nordstroem K.J."/>
            <person name="Becker C."/>
            <person name="Warthmann N."/>
            <person name="Chica C."/>
            <person name="Szarzynska B."/>
            <person name="Zytnicki M."/>
            <person name="Albani M.C."/>
            <person name="Kiefer C."/>
            <person name="Bergonzi S."/>
            <person name="Castaings L."/>
            <person name="Mateos J.L."/>
            <person name="Berns M.C."/>
            <person name="Bujdoso N."/>
            <person name="Piofczyk T."/>
            <person name="de Lorenzo L."/>
            <person name="Barrero-Sicilia C."/>
            <person name="Mateos I."/>
            <person name="Piednoel M."/>
            <person name="Hagmann J."/>
            <person name="Chen-Min-Tao R."/>
            <person name="Iglesias-Fernandez R."/>
            <person name="Schuster S.C."/>
            <person name="Alonso-Blanco C."/>
            <person name="Roudier F."/>
            <person name="Carbonero P."/>
            <person name="Paz-Ares J."/>
            <person name="Davis S.J."/>
            <person name="Pecinka A."/>
            <person name="Quesneville H."/>
            <person name="Colot V."/>
            <person name="Lysak M.A."/>
            <person name="Weigel D."/>
            <person name="Coupland G."/>
            <person name="Schneeberger K."/>
        </authorList>
    </citation>
    <scope>NUCLEOTIDE SEQUENCE [LARGE SCALE GENOMIC DNA]</scope>
    <source>
        <strain evidence="4">cv. Pajares</strain>
    </source>
</reference>
<dbReference type="Gene3D" id="4.10.60.10">
    <property type="entry name" value="Zinc finger, CCHC-type"/>
    <property type="match status" value="1"/>
</dbReference>
<dbReference type="Gramene" id="KFK31681">
    <property type="protein sequence ID" value="KFK31681"/>
    <property type="gene ID" value="AALP_AA6G145500"/>
</dbReference>
<dbReference type="InterPro" id="IPR036691">
    <property type="entry name" value="Endo/exonu/phosph_ase_sf"/>
</dbReference>
<name>A0A087GP79_ARAAL</name>
<dbReference type="Proteomes" id="UP000029120">
    <property type="component" value="Chromosome 6"/>
</dbReference>
<dbReference type="GO" id="GO:0003676">
    <property type="term" value="F:nucleic acid binding"/>
    <property type="evidence" value="ECO:0007669"/>
    <property type="project" value="InterPro"/>
</dbReference>
<dbReference type="AlphaFoldDB" id="A0A087GP79"/>
<dbReference type="SUPFAM" id="SSF56219">
    <property type="entry name" value="DNase I-like"/>
    <property type="match status" value="1"/>
</dbReference>
<dbReference type="PANTHER" id="PTHR33710">
    <property type="entry name" value="BNAC02G09200D PROTEIN"/>
    <property type="match status" value="1"/>
</dbReference>
<dbReference type="PANTHER" id="PTHR33710:SF77">
    <property type="entry name" value="DNASE I-LIKE SUPERFAMILY PROTEIN"/>
    <property type="match status" value="1"/>
</dbReference>
<feature type="domain" description="Endonuclease/exonuclease/phosphatase" evidence="2">
    <location>
        <begin position="315"/>
        <end position="411"/>
    </location>
</feature>